<dbReference type="Proteomes" id="UP000266693">
    <property type="component" value="Unassembled WGS sequence"/>
</dbReference>
<dbReference type="PANTHER" id="PTHR30468">
    <property type="entry name" value="ALPHA-KETOGLUTARATE-DEPENDENT SULFONATE DIOXYGENASE"/>
    <property type="match status" value="1"/>
</dbReference>
<dbReference type="RefSeq" id="WP_118862628.1">
    <property type="nucleotide sequence ID" value="NZ_QWLV01000001.1"/>
</dbReference>
<dbReference type="GO" id="GO:0046872">
    <property type="term" value="F:metal ion binding"/>
    <property type="evidence" value="ECO:0007669"/>
    <property type="project" value="UniProtKB-KW"/>
</dbReference>
<proteinExistence type="inferred from homology"/>
<dbReference type="PANTHER" id="PTHR30468:SF1">
    <property type="entry name" value="ALPHA-KETOGLUTARATE-DEPENDENT SULFONATE DIOXYGENASE"/>
    <property type="match status" value="1"/>
</dbReference>
<gene>
    <name evidence="7" type="ORF">D1610_03110</name>
</gene>
<evidence type="ECO:0000313" key="7">
    <source>
        <dbReference type="EMBL" id="RHW19120.1"/>
    </source>
</evidence>
<dbReference type="Pfam" id="PF02668">
    <property type="entry name" value="TauD"/>
    <property type="match status" value="1"/>
</dbReference>
<keyword evidence="8" id="KW-1185">Reference proteome</keyword>
<name>A0A396RRG6_9SPHN</name>
<comment type="caution">
    <text evidence="7">The sequence shown here is derived from an EMBL/GenBank/DDBJ whole genome shotgun (WGS) entry which is preliminary data.</text>
</comment>
<evidence type="ECO:0000256" key="2">
    <source>
        <dbReference type="ARBA" id="ARBA00022723"/>
    </source>
</evidence>
<keyword evidence="3 7" id="KW-0223">Dioxygenase</keyword>
<dbReference type="AlphaFoldDB" id="A0A396RRG6"/>
<dbReference type="SUPFAM" id="SSF51197">
    <property type="entry name" value="Clavaminate synthase-like"/>
    <property type="match status" value="1"/>
</dbReference>
<keyword evidence="5" id="KW-0408">Iron</keyword>
<dbReference type="EMBL" id="QWLV01000001">
    <property type="protein sequence ID" value="RHW19120.1"/>
    <property type="molecule type" value="Genomic_DNA"/>
</dbReference>
<dbReference type="OrthoDB" id="7209371at2"/>
<evidence type="ECO:0000256" key="3">
    <source>
        <dbReference type="ARBA" id="ARBA00022964"/>
    </source>
</evidence>
<sequence length="282" mass="30573">MATPLAPPLEIAPLGPAGGSEITGIDIARLDEDGFRAIRNALSNTGVVVVRDQDISPEQHIVFARRFGGIDLNNYFPIDSAYPEIALVRKEKDQTTNIGGGWHTDHSYDAVPAMGSVLVARELPPSGGDTLFIDMAAVFASLPGQLKDELRALGAVHSADHIYGESGYYASTDQGGSLRGQAISAGAVHPAVIRHPDSGREVLYVNPAFTLRFEGMTREESLPLLGRLYAAATRPENVIRVRWRPGTVIIWDNRSTWHTAENDYQGHARTMHRITLTGVALS</sequence>
<comment type="similarity">
    <text evidence="1">Belongs to the TfdA dioxygenase family.</text>
</comment>
<protein>
    <submittedName>
        <fullName evidence="7">TauD/TfdA family dioxygenase</fullName>
    </submittedName>
</protein>
<reference evidence="7 8" key="1">
    <citation type="submission" date="2018-08" db="EMBL/GenBank/DDBJ databases">
        <title>The multiple taxonomic identification of Sphingomonas gilva.</title>
        <authorList>
            <person name="Zhu D."/>
            <person name="Zheng S."/>
        </authorList>
    </citation>
    <scope>NUCLEOTIDE SEQUENCE [LARGE SCALE GENOMIC DNA]</scope>
    <source>
        <strain evidence="7 8">ZDH117</strain>
    </source>
</reference>
<keyword evidence="2" id="KW-0479">Metal-binding</keyword>
<dbReference type="InterPro" id="IPR042098">
    <property type="entry name" value="TauD-like_sf"/>
</dbReference>
<dbReference type="InterPro" id="IPR051323">
    <property type="entry name" value="AtsK-like"/>
</dbReference>
<dbReference type="GO" id="GO:0006790">
    <property type="term" value="P:sulfur compound metabolic process"/>
    <property type="evidence" value="ECO:0007669"/>
    <property type="project" value="TreeGrafter"/>
</dbReference>
<feature type="domain" description="TauD/TfdA-like" evidence="6">
    <location>
        <begin position="10"/>
        <end position="275"/>
    </location>
</feature>
<dbReference type="GO" id="GO:0005737">
    <property type="term" value="C:cytoplasm"/>
    <property type="evidence" value="ECO:0007669"/>
    <property type="project" value="TreeGrafter"/>
</dbReference>
<dbReference type="InterPro" id="IPR003819">
    <property type="entry name" value="TauD/TfdA-like"/>
</dbReference>
<evidence type="ECO:0000256" key="1">
    <source>
        <dbReference type="ARBA" id="ARBA00005896"/>
    </source>
</evidence>
<keyword evidence="4" id="KW-0560">Oxidoreductase</keyword>
<evidence type="ECO:0000259" key="6">
    <source>
        <dbReference type="Pfam" id="PF02668"/>
    </source>
</evidence>
<accession>A0A396RRG6</accession>
<evidence type="ECO:0000256" key="4">
    <source>
        <dbReference type="ARBA" id="ARBA00023002"/>
    </source>
</evidence>
<dbReference type="Gene3D" id="3.60.130.10">
    <property type="entry name" value="Clavaminate synthase-like"/>
    <property type="match status" value="1"/>
</dbReference>
<dbReference type="GO" id="GO:0000908">
    <property type="term" value="F:taurine dioxygenase activity"/>
    <property type="evidence" value="ECO:0007669"/>
    <property type="project" value="TreeGrafter"/>
</dbReference>
<evidence type="ECO:0000313" key="8">
    <source>
        <dbReference type="Proteomes" id="UP000266693"/>
    </source>
</evidence>
<evidence type="ECO:0000256" key="5">
    <source>
        <dbReference type="ARBA" id="ARBA00023004"/>
    </source>
</evidence>
<organism evidence="7 8">
    <name type="scientific">Sphingomonas gilva</name>
    <dbReference type="NCBI Taxonomy" id="2305907"/>
    <lineage>
        <taxon>Bacteria</taxon>
        <taxon>Pseudomonadati</taxon>
        <taxon>Pseudomonadota</taxon>
        <taxon>Alphaproteobacteria</taxon>
        <taxon>Sphingomonadales</taxon>
        <taxon>Sphingomonadaceae</taxon>
        <taxon>Sphingomonas</taxon>
    </lineage>
</organism>